<feature type="region of interest" description="Disordered" evidence="1">
    <location>
        <begin position="83"/>
        <end position="104"/>
    </location>
</feature>
<accession>A0A450TD15</accession>
<gene>
    <name evidence="2" type="ORF">BECKFW1821C_GA0114237_100647</name>
</gene>
<reference evidence="2" key="1">
    <citation type="submission" date="2019-02" db="EMBL/GenBank/DDBJ databases">
        <authorList>
            <person name="Gruber-Vodicka R. H."/>
            <person name="Seah K. B. B."/>
        </authorList>
    </citation>
    <scope>NUCLEOTIDE SEQUENCE</scope>
    <source>
        <strain evidence="2">BECK_BZ131</strain>
    </source>
</reference>
<sequence length="146" mass="15616">MIYNEKPGMVIAKQRLSLVGAGICLVLGVAASVSHGVWFTHVISSSERIPVIPCPSIGSEALHPVKAPPDIHGGERETFIVAPGGDNSVSRPFQPLPTAPFRGEEPATVDVVPYISGTGKTKTREEPARESKPIPFLQLEQILITE</sequence>
<proteinExistence type="predicted"/>
<protein>
    <submittedName>
        <fullName evidence="2">Uncharacterized protein</fullName>
    </submittedName>
</protein>
<name>A0A450TD15_9GAMM</name>
<organism evidence="2">
    <name type="scientific">Candidatus Kentrum sp. FW</name>
    <dbReference type="NCBI Taxonomy" id="2126338"/>
    <lineage>
        <taxon>Bacteria</taxon>
        <taxon>Pseudomonadati</taxon>
        <taxon>Pseudomonadota</taxon>
        <taxon>Gammaproteobacteria</taxon>
        <taxon>Candidatus Kentrum</taxon>
    </lineage>
</organism>
<dbReference type="AlphaFoldDB" id="A0A450TD15"/>
<evidence type="ECO:0000313" key="2">
    <source>
        <dbReference type="EMBL" id="VFJ64788.1"/>
    </source>
</evidence>
<evidence type="ECO:0000256" key="1">
    <source>
        <dbReference type="SAM" id="MobiDB-lite"/>
    </source>
</evidence>
<dbReference type="EMBL" id="CAADFE010000006">
    <property type="protein sequence ID" value="VFJ64788.1"/>
    <property type="molecule type" value="Genomic_DNA"/>
</dbReference>